<keyword evidence="2" id="KW-1133">Transmembrane helix</keyword>
<feature type="transmembrane region" description="Helical" evidence="2">
    <location>
        <begin position="12"/>
        <end position="32"/>
    </location>
</feature>
<feature type="non-terminal residue" evidence="5">
    <location>
        <position position="1"/>
    </location>
</feature>
<feature type="compositionally biased region" description="Basic and acidic residues" evidence="1">
    <location>
        <begin position="75"/>
        <end position="92"/>
    </location>
</feature>
<name>A0A0A9XBQ9_LYGHE</name>
<evidence type="ECO:0000313" key="5">
    <source>
        <dbReference type="EMBL" id="JAG14525.1"/>
    </source>
</evidence>
<feature type="region of interest" description="Disordered" evidence="1">
    <location>
        <begin position="38"/>
        <end position="92"/>
    </location>
</feature>
<gene>
    <name evidence="5" type="primary">Prpf39_2</name>
    <name evidence="4" type="synonym">Prpf39_0</name>
    <name evidence="3" type="synonym">Prpf39_1</name>
    <name evidence="4" type="ORF">CM83_49607</name>
    <name evidence="5" type="ORF">CM83_49608</name>
    <name evidence="3" type="ORF">CM83_49609</name>
</gene>
<dbReference type="EMBL" id="GBHO01029079">
    <property type="protein sequence ID" value="JAG14525.1"/>
    <property type="molecule type" value="Transcribed_RNA"/>
</dbReference>
<evidence type="ECO:0000256" key="1">
    <source>
        <dbReference type="SAM" id="MobiDB-lite"/>
    </source>
</evidence>
<dbReference type="EMBL" id="GBHO01029081">
    <property type="protein sequence ID" value="JAG14523.1"/>
    <property type="molecule type" value="Transcribed_RNA"/>
</dbReference>
<reference evidence="5" key="1">
    <citation type="journal article" date="2014" name="PLoS ONE">
        <title>Transcriptome-Based Identification of ABC Transporters in the Western Tarnished Plant Bug Lygus hesperus.</title>
        <authorList>
            <person name="Hull J.J."/>
            <person name="Chaney K."/>
            <person name="Geib S.M."/>
            <person name="Fabrick J.A."/>
            <person name="Brent C.S."/>
            <person name="Walsh D."/>
            <person name="Lavine L.C."/>
        </authorList>
    </citation>
    <scope>NUCLEOTIDE SEQUENCE</scope>
</reference>
<proteinExistence type="predicted"/>
<dbReference type="EMBL" id="GBHO01029080">
    <property type="protein sequence ID" value="JAG14524.1"/>
    <property type="molecule type" value="Transcribed_RNA"/>
</dbReference>
<evidence type="ECO:0000313" key="4">
    <source>
        <dbReference type="EMBL" id="JAG14524.1"/>
    </source>
</evidence>
<evidence type="ECO:0000313" key="3">
    <source>
        <dbReference type="EMBL" id="JAG14523.1"/>
    </source>
</evidence>
<evidence type="ECO:0000256" key="2">
    <source>
        <dbReference type="SAM" id="Phobius"/>
    </source>
</evidence>
<keyword evidence="2" id="KW-0472">Membrane</keyword>
<organism evidence="5">
    <name type="scientific">Lygus hesperus</name>
    <name type="common">Western plant bug</name>
    <dbReference type="NCBI Taxonomy" id="30085"/>
    <lineage>
        <taxon>Eukaryota</taxon>
        <taxon>Metazoa</taxon>
        <taxon>Ecdysozoa</taxon>
        <taxon>Arthropoda</taxon>
        <taxon>Hexapoda</taxon>
        <taxon>Insecta</taxon>
        <taxon>Pterygota</taxon>
        <taxon>Neoptera</taxon>
        <taxon>Paraneoptera</taxon>
        <taxon>Hemiptera</taxon>
        <taxon>Heteroptera</taxon>
        <taxon>Panheteroptera</taxon>
        <taxon>Cimicomorpha</taxon>
        <taxon>Miridae</taxon>
        <taxon>Mirini</taxon>
        <taxon>Lygus</taxon>
    </lineage>
</organism>
<reference evidence="5" key="2">
    <citation type="submission" date="2014-07" db="EMBL/GenBank/DDBJ databases">
        <authorList>
            <person name="Hull J."/>
        </authorList>
    </citation>
    <scope>NUCLEOTIDE SEQUENCE</scope>
</reference>
<keyword evidence="2" id="KW-0812">Transmembrane</keyword>
<feature type="compositionally biased region" description="Basic and acidic residues" evidence="1">
    <location>
        <begin position="38"/>
        <end position="63"/>
    </location>
</feature>
<accession>A0A0A9XBQ9</accession>
<dbReference type="AlphaFoldDB" id="A0A0A9XBQ9"/>
<protein>
    <submittedName>
        <fullName evidence="5">Pre-mRNA-processing factor 39</fullName>
    </submittedName>
</protein>
<sequence length="153" mass="17085">SSSHGSEGATVGMLRIHTFLLLLSGMVLVSLAEDVAKQTKSDLKDKSNKDATATHKPAMELEASHVVSNHSETNAGKKTDKPKNDKAEHEDMKSSATIGLGFYAGVLPVGYPSYPRYQYYRPYYYSRPYWGYRYYRPVPVVFARPRPVPLLLG</sequence>